<keyword evidence="2" id="KW-1185">Reference proteome</keyword>
<protein>
    <submittedName>
        <fullName evidence="1">Uncharacterized protein</fullName>
    </submittedName>
</protein>
<sequence>MRSSAEPLKTPGLKGKNDPLFVGIPIMRLPDEIFLVCFEEIINLWADSRGDITSTLLPLGSCTHPSIVLSHVSRHWRHLTLNTPSLWTEICIHVHNMACKRDSAALSIVFADVIHRSKDMQIRVELKPARCCRHTSGMISLTRSLPVSRHQERNSFGHACEPALNALLPSLHRIRSLAALNSSITFSAMLSRIFVTAAMTPESSFSSLIELTVANHDSPNTQHNGQTLRPIPSRLFLSLLASAPRLKSLSLVGNIVDFARPNTPLLTLPSLKYLLISKPVSTYRTPLNFLSTICAPALHHLELRESTLLWTKDVIDALFADQSPNFLSNSIASLPTSKFPNVEDLTFHRVSFQGSERVRTFVQAFPRVKRLVLDAPTLEEVVPAFALESRLQDASSSDVTSGVMEGWRELLRTSRLASK</sequence>
<organism evidence="1 2">
    <name type="scientific">Hygrophoropsis aurantiaca</name>
    <dbReference type="NCBI Taxonomy" id="72124"/>
    <lineage>
        <taxon>Eukaryota</taxon>
        <taxon>Fungi</taxon>
        <taxon>Dikarya</taxon>
        <taxon>Basidiomycota</taxon>
        <taxon>Agaricomycotina</taxon>
        <taxon>Agaricomycetes</taxon>
        <taxon>Agaricomycetidae</taxon>
        <taxon>Boletales</taxon>
        <taxon>Coniophorineae</taxon>
        <taxon>Hygrophoropsidaceae</taxon>
        <taxon>Hygrophoropsis</taxon>
    </lineage>
</organism>
<dbReference type="EMBL" id="MU268214">
    <property type="protein sequence ID" value="KAH7905335.1"/>
    <property type="molecule type" value="Genomic_DNA"/>
</dbReference>
<dbReference type="Proteomes" id="UP000790377">
    <property type="component" value="Unassembled WGS sequence"/>
</dbReference>
<evidence type="ECO:0000313" key="2">
    <source>
        <dbReference type="Proteomes" id="UP000790377"/>
    </source>
</evidence>
<accession>A0ACB7ZVT2</accession>
<evidence type="ECO:0000313" key="1">
    <source>
        <dbReference type="EMBL" id="KAH7905335.1"/>
    </source>
</evidence>
<comment type="caution">
    <text evidence="1">The sequence shown here is derived from an EMBL/GenBank/DDBJ whole genome shotgun (WGS) entry which is preliminary data.</text>
</comment>
<gene>
    <name evidence="1" type="ORF">BJ138DRAFT_787557</name>
</gene>
<name>A0ACB7ZVT2_9AGAM</name>
<proteinExistence type="predicted"/>
<reference evidence="1" key="1">
    <citation type="journal article" date="2021" name="New Phytol.">
        <title>Evolutionary innovations through gain and loss of genes in the ectomycorrhizal Boletales.</title>
        <authorList>
            <person name="Wu G."/>
            <person name="Miyauchi S."/>
            <person name="Morin E."/>
            <person name="Kuo A."/>
            <person name="Drula E."/>
            <person name="Varga T."/>
            <person name="Kohler A."/>
            <person name="Feng B."/>
            <person name="Cao Y."/>
            <person name="Lipzen A."/>
            <person name="Daum C."/>
            <person name="Hundley H."/>
            <person name="Pangilinan J."/>
            <person name="Johnson J."/>
            <person name="Barry K."/>
            <person name="LaButti K."/>
            <person name="Ng V."/>
            <person name="Ahrendt S."/>
            <person name="Min B."/>
            <person name="Choi I.G."/>
            <person name="Park H."/>
            <person name="Plett J.M."/>
            <person name="Magnuson J."/>
            <person name="Spatafora J.W."/>
            <person name="Nagy L.G."/>
            <person name="Henrissat B."/>
            <person name="Grigoriev I.V."/>
            <person name="Yang Z.L."/>
            <person name="Xu J."/>
            <person name="Martin F.M."/>
        </authorList>
    </citation>
    <scope>NUCLEOTIDE SEQUENCE</scope>
    <source>
        <strain evidence="1">ATCC 28755</strain>
    </source>
</reference>